<dbReference type="PROSITE" id="PS50112">
    <property type="entry name" value="PAS"/>
    <property type="match status" value="3"/>
</dbReference>
<feature type="domain" description="PAC" evidence="18">
    <location>
        <begin position="487"/>
        <end position="538"/>
    </location>
</feature>
<dbReference type="SMART" id="SM00091">
    <property type="entry name" value="PAS"/>
    <property type="match status" value="3"/>
</dbReference>
<dbReference type="Gene3D" id="3.30.450.40">
    <property type="match status" value="1"/>
</dbReference>
<dbReference type="InterPro" id="IPR005467">
    <property type="entry name" value="His_kinase_dom"/>
</dbReference>
<dbReference type="PANTHER" id="PTHR45339:SF1">
    <property type="entry name" value="HYBRID SIGNAL TRANSDUCTION HISTIDINE KINASE J"/>
    <property type="match status" value="1"/>
</dbReference>
<dbReference type="GO" id="GO:0005886">
    <property type="term" value="C:plasma membrane"/>
    <property type="evidence" value="ECO:0007669"/>
    <property type="project" value="UniProtKB-SubCell"/>
</dbReference>
<keyword evidence="13" id="KW-0472">Membrane</keyword>
<feature type="domain" description="PAS" evidence="17">
    <location>
        <begin position="539"/>
        <end position="611"/>
    </location>
</feature>
<evidence type="ECO:0000256" key="6">
    <source>
        <dbReference type="ARBA" id="ARBA00022679"/>
    </source>
</evidence>
<dbReference type="InterPro" id="IPR035965">
    <property type="entry name" value="PAS-like_dom_sf"/>
</dbReference>
<dbReference type="Pfam" id="PF08448">
    <property type="entry name" value="PAS_4"/>
    <property type="match status" value="1"/>
</dbReference>
<evidence type="ECO:0000259" key="15">
    <source>
        <dbReference type="PROSITE" id="PS50109"/>
    </source>
</evidence>
<keyword evidence="4" id="KW-1003">Cell membrane</keyword>
<feature type="domain" description="Response regulatory" evidence="16">
    <location>
        <begin position="935"/>
        <end position="1055"/>
    </location>
</feature>
<dbReference type="Proteomes" id="UP000199045">
    <property type="component" value="Unassembled WGS sequence"/>
</dbReference>
<dbReference type="SMART" id="SM00448">
    <property type="entry name" value="REC"/>
    <property type="match status" value="2"/>
</dbReference>
<dbReference type="InterPro" id="IPR003018">
    <property type="entry name" value="GAF"/>
</dbReference>
<dbReference type="RefSeq" id="WP_089838122.1">
    <property type="nucleotide sequence ID" value="NZ_FNBN01000012.1"/>
</dbReference>
<dbReference type="Pfam" id="PF08447">
    <property type="entry name" value="PAS_3"/>
    <property type="match status" value="1"/>
</dbReference>
<dbReference type="Gene3D" id="3.30.450.20">
    <property type="entry name" value="PAS domain"/>
    <property type="match status" value="4"/>
</dbReference>
<evidence type="ECO:0000259" key="16">
    <source>
        <dbReference type="PROSITE" id="PS50110"/>
    </source>
</evidence>
<proteinExistence type="predicted"/>
<dbReference type="InterPro" id="IPR036890">
    <property type="entry name" value="HATPase_C_sf"/>
</dbReference>
<dbReference type="AlphaFoldDB" id="A0A1G8CDJ2"/>
<dbReference type="EMBL" id="FNBN01000012">
    <property type="protein sequence ID" value="SDH43495.1"/>
    <property type="molecule type" value="Genomic_DNA"/>
</dbReference>
<dbReference type="InterPro" id="IPR036097">
    <property type="entry name" value="HisK_dim/P_sf"/>
</dbReference>
<dbReference type="Pfam" id="PF00072">
    <property type="entry name" value="Response_reg"/>
    <property type="match status" value="2"/>
</dbReference>
<dbReference type="SMART" id="SM00388">
    <property type="entry name" value="HisKA"/>
    <property type="match status" value="1"/>
</dbReference>
<dbReference type="Pfam" id="PF00989">
    <property type="entry name" value="PAS"/>
    <property type="match status" value="1"/>
</dbReference>
<dbReference type="Pfam" id="PF02518">
    <property type="entry name" value="HATPase_c"/>
    <property type="match status" value="1"/>
</dbReference>
<evidence type="ECO:0000256" key="5">
    <source>
        <dbReference type="ARBA" id="ARBA00022553"/>
    </source>
</evidence>
<name>A0A1G8CDJ2_CHIFI</name>
<dbReference type="Gene3D" id="1.10.287.130">
    <property type="match status" value="1"/>
</dbReference>
<feature type="domain" description="PAS" evidence="17">
    <location>
        <begin position="308"/>
        <end position="359"/>
    </location>
</feature>
<feature type="domain" description="Histidine kinase" evidence="15">
    <location>
        <begin position="697"/>
        <end position="919"/>
    </location>
</feature>
<dbReference type="PROSITE" id="PS50113">
    <property type="entry name" value="PAC"/>
    <property type="match status" value="2"/>
</dbReference>
<dbReference type="GO" id="GO:0000155">
    <property type="term" value="F:phosphorelay sensor kinase activity"/>
    <property type="evidence" value="ECO:0007669"/>
    <property type="project" value="InterPro"/>
</dbReference>
<dbReference type="FunFam" id="1.10.287.130:FF:000003">
    <property type="entry name" value="Histidine kinase"/>
    <property type="match status" value="1"/>
</dbReference>
<evidence type="ECO:0000259" key="17">
    <source>
        <dbReference type="PROSITE" id="PS50112"/>
    </source>
</evidence>
<evidence type="ECO:0000256" key="12">
    <source>
        <dbReference type="ARBA" id="ARBA00023012"/>
    </source>
</evidence>
<dbReference type="InterPro" id="IPR003661">
    <property type="entry name" value="HisK_dim/P_dom"/>
</dbReference>
<dbReference type="InterPro" id="IPR001610">
    <property type="entry name" value="PAC"/>
</dbReference>
<feature type="modified residue" description="4-aspartylphosphate" evidence="14">
    <location>
        <position position="1129"/>
    </location>
</feature>
<feature type="modified residue" description="4-aspartylphosphate" evidence="14">
    <location>
        <position position="985"/>
    </location>
</feature>
<dbReference type="SUPFAM" id="SSF55781">
    <property type="entry name" value="GAF domain-like"/>
    <property type="match status" value="1"/>
</dbReference>
<dbReference type="CDD" id="cd17546">
    <property type="entry name" value="REC_hyHK_CKI1_RcsC-like"/>
    <property type="match status" value="2"/>
</dbReference>
<evidence type="ECO:0000313" key="20">
    <source>
        <dbReference type="Proteomes" id="UP000199045"/>
    </source>
</evidence>
<dbReference type="InterPro" id="IPR013767">
    <property type="entry name" value="PAS_fold"/>
</dbReference>
<evidence type="ECO:0000256" key="4">
    <source>
        <dbReference type="ARBA" id="ARBA00022475"/>
    </source>
</evidence>
<comment type="catalytic activity">
    <reaction evidence="1">
        <text>ATP + protein L-histidine = ADP + protein N-phospho-L-histidine.</text>
        <dbReference type="EC" id="2.7.13.3"/>
    </reaction>
</comment>
<protein>
    <recommendedName>
        <fullName evidence="3">histidine kinase</fullName>
        <ecNumber evidence="3">2.7.13.3</ecNumber>
    </recommendedName>
</protein>
<evidence type="ECO:0000256" key="9">
    <source>
        <dbReference type="ARBA" id="ARBA00022777"/>
    </source>
</evidence>
<dbReference type="InterPro" id="IPR000014">
    <property type="entry name" value="PAS"/>
</dbReference>
<dbReference type="InterPro" id="IPR013656">
    <property type="entry name" value="PAS_4"/>
</dbReference>
<accession>A0A1G8CDJ2</accession>
<dbReference type="PROSITE" id="PS50109">
    <property type="entry name" value="HIS_KIN"/>
    <property type="match status" value="1"/>
</dbReference>
<feature type="domain" description="Response regulatory" evidence="16">
    <location>
        <begin position="1078"/>
        <end position="1196"/>
    </location>
</feature>
<evidence type="ECO:0000259" key="18">
    <source>
        <dbReference type="PROSITE" id="PS50113"/>
    </source>
</evidence>
<evidence type="ECO:0000256" key="10">
    <source>
        <dbReference type="ARBA" id="ARBA00022840"/>
    </source>
</evidence>
<evidence type="ECO:0000256" key="7">
    <source>
        <dbReference type="ARBA" id="ARBA00022692"/>
    </source>
</evidence>
<keyword evidence="6" id="KW-0808">Transferase</keyword>
<feature type="domain" description="PAS" evidence="17">
    <location>
        <begin position="167"/>
        <end position="237"/>
    </location>
</feature>
<dbReference type="STRING" id="104663.SAMN04488121_112105"/>
<dbReference type="InterPro" id="IPR011006">
    <property type="entry name" value="CheY-like_superfamily"/>
</dbReference>
<dbReference type="PROSITE" id="PS50110">
    <property type="entry name" value="RESPONSE_REGULATORY"/>
    <property type="match status" value="2"/>
</dbReference>
<keyword evidence="5 14" id="KW-0597">Phosphoprotein</keyword>
<evidence type="ECO:0000256" key="14">
    <source>
        <dbReference type="PROSITE-ProRule" id="PRU00169"/>
    </source>
</evidence>
<dbReference type="InterPro" id="IPR000700">
    <property type="entry name" value="PAS-assoc_C"/>
</dbReference>
<dbReference type="InterPro" id="IPR029016">
    <property type="entry name" value="GAF-like_dom_sf"/>
</dbReference>
<evidence type="ECO:0000313" key="19">
    <source>
        <dbReference type="EMBL" id="SDH43495.1"/>
    </source>
</evidence>
<evidence type="ECO:0000256" key="3">
    <source>
        <dbReference type="ARBA" id="ARBA00012438"/>
    </source>
</evidence>
<dbReference type="GO" id="GO:0005524">
    <property type="term" value="F:ATP binding"/>
    <property type="evidence" value="ECO:0007669"/>
    <property type="project" value="UniProtKB-KW"/>
</dbReference>
<dbReference type="OrthoDB" id="9811889at2"/>
<dbReference type="SMART" id="SM00086">
    <property type="entry name" value="PAC"/>
    <property type="match status" value="4"/>
</dbReference>
<dbReference type="CDD" id="cd00082">
    <property type="entry name" value="HisKA"/>
    <property type="match status" value="1"/>
</dbReference>
<reference evidence="19 20" key="1">
    <citation type="submission" date="2016-10" db="EMBL/GenBank/DDBJ databases">
        <authorList>
            <person name="de Groot N.N."/>
        </authorList>
    </citation>
    <scope>NUCLEOTIDE SEQUENCE [LARGE SCALE GENOMIC DNA]</scope>
    <source>
        <strain evidence="19 20">DSM 527</strain>
    </source>
</reference>
<dbReference type="SUPFAM" id="SSF47384">
    <property type="entry name" value="Homodimeric domain of signal transducing histidine kinase"/>
    <property type="match status" value="1"/>
</dbReference>
<dbReference type="Pfam" id="PF00512">
    <property type="entry name" value="HisKA"/>
    <property type="match status" value="1"/>
</dbReference>
<dbReference type="CDD" id="cd00130">
    <property type="entry name" value="PAS"/>
    <property type="match status" value="3"/>
</dbReference>
<dbReference type="SUPFAM" id="SSF52172">
    <property type="entry name" value="CheY-like"/>
    <property type="match status" value="2"/>
</dbReference>
<comment type="subcellular location">
    <subcellularLocation>
        <location evidence="2">Cell membrane</location>
        <topology evidence="2">Multi-pass membrane protein</topology>
    </subcellularLocation>
</comment>
<evidence type="ECO:0000256" key="1">
    <source>
        <dbReference type="ARBA" id="ARBA00000085"/>
    </source>
</evidence>
<keyword evidence="7" id="KW-0812">Transmembrane</keyword>
<feature type="domain" description="PAC" evidence="18">
    <location>
        <begin position="628"/>
        <end position="679"/>
    </location>
</feature>
<organism evidence="19 20">
    <name type="scientific">Chitinophaga filiformis</name>
    <name type="common">Myxococcus filiformis</name>
    <name type="synonym">Flexibacter filiformis</name>
    <dbReference type="NCBI Taxonomy" id="104663"/>
    <lineage>
        <taxon>Bacteria</taxon>
        <taxon>Pseudomonadati</taxon>
        <taxon>Bacteroidota</taxon>
        <taxon>Chitinophagia</taxon>
        <taxon>Chitinophagales</taxon>
        <taxon>Chitinophagaceae</taxon>
        <taxon>Chitinophaga</taxon>
    </lineage>
</organism>
<dbReference type="Pfam" id="PF13426">
    <property type="entry name" value="PAS_9"/>
    <property type="match status" value="1"/>
</dbReference>
<dbReference type="SMART" id="SM00387">
    <property type="entry name" value="HATPase_c"/>
    <property type="match status" value="1"/>
</dbReference>
<dbReference type="InterPro" id="IPR004358">
    <property type="entry name" value="Sig_transdc_His_kin-like_C"/>
</dbReference>
<dbReference type="SUPFAM" id="SSF55874">
    <property type="entry name" value="ATPase domain of HSP90 chaperone/DNA topoisomerase II/histidine kinase"/>
    <property type="match status" value="1"/>
</dbReference>
<evidence type="ECO:0000256" key="2">
    <source>
        <dbReference type="ARBA" id="ARBA00004651"/>
    </source>
</evidence>
<dbReference type="Gene3D" id="3.30.565.10">
    <property type="entry name" value="Histidine kinase-like ATPase, C-terminal domain"/>
    <property type="match status" value="1"/>
</dbReference>
<dbReference type="InterPro" id="IPR013655">
    <property type="entry name" value="PAS_fold_3"/>
</dbReference>
<sequence length="1203" mass="135384">MNENAAPKNEKARLRALKEYGLLQLTPQPALDQFTELATLSCHFPYAVIAIAGDEKQLIVSSTTIPGIQETSLDWGFMQAIREAGAFTAVKDTQVHPILRNNKAVTAAPHIRAFAGCPLIDGKGFVLGALCVMSDKPDMLSNAEQRALTIIAQNIIDALVAERQKAETQYYAKLFNLSEGLVCVGSYSGRLRRINKAFTTLLGWEEEELTSTSVLELVHPDDVENTSQELENLRSGLSTINFYNRFRTKGGDYKYIQWIATPEPHTGNIFAIGRDITSEKLKEQELIDNEISARTFFENSLGMMCKHDLQGNLTYVNKASADSVGYSIQELMTMSLYDIIPPEYHNDLNQYLAKIRMKGRVTGLMHTRHKHGNIRIWLFNNILVNDAQGNPFVIGNAADITERHELEIDLKRTKEMLERTNQVARIGGWEFDLVKQEVFWSTVTCEIHEVPPDFKPTPENTMVFYTGEYRQQLDAVIDHAIRTGTPWQLELQITTAKGRKMWVRSIGHAAFENGVCKRLFGTFQDINERKKATVAIQQSRKLLEDVLQSASEVSIIATDHEGIITLFNKGAEKLLGYSAAEVTGKYSWEILHSPEEVAARGKELSELYKTPIEGFRVFTQVPELEGSEGREWTYVRKDGTTTTIAMVVTPIRDHENITGYLGIATDISKRKKAEMELKEAKLQAEYASKAKSEFLANMSHEIRTPLNGVIGFTDLLMKTVLNETQQQYVSIVNQSGNSLLSIINDILDFSKIEAGKIELDISKCDLLEFSSQASDILSFQAAQKGIEMLLNVSPELPRFMWADVVRLKQILLNLLSNAVKFTDQGEIELEIRPVGQPTEGMTTIRFQVRDTGIGIHKSKQQKIFEAFLQEDISTTKRYGGTGLGLSISNKLLALMGSQLQLESAPGKGSTFFFEITVKTEDGAPIAWENIDLVKNVLIVDDNEHNRTILRKMLQMKGINSDEASNGIEAFQFLMTKQQYDVILMDYHMPFMDGLETIRKIRTNFEELDKEPAIILLHSSADDEKIIRACEELHVNQRLLKPIKIQEMYHALSHLFIKDTAEAKRAESRDHKKIKANINILIAEDNPINMLLASTIIRKIAPAAHIMEAKNGKEAVESSKQQLPDIIFMDIQMPIINGYEATQLIREISPHIHIPIIALTAGNVKGEREKCIAAGMDDFVTKPFVENNLIAVFEKWLTWKSVNA</sequence>
<evidence type="ECO:0000256" key="11">
    <source>
        <dbReference type="ARBA" id="ARBA00022989"/>
    </source>
</evidence>
<dbReference type="SUPFAM" id="SSF55785">
    <property type="entry name" value="PYP-like sensor domain (PAS domain)"/>
    <property type="match status" value="4"/>
</dbReference>
<keyword evidence="8" id="KW-0547">Nucleotide-binding</keyword>
<keyword evidence="10" id="KW-0067">ATP-binding</keyword>
<keyword evidence="12" id="KW-0902">Two-component regulatory system</keyword>
<dbReference type="InterPro" id="IPR001789">
    <property type="entry name" value="Sig_transdc_resp-reg_receiver"/>
</dbReference>
<evidence type="ECO:0000256" key="13">
    <source>
        <dbReference type="ARBA" id="ARBA00023136"/>
    </source>
</evidence>
<dbReference type="PANTHER" id="PTHR45339">
    <property type="entry name" value="HYBRID SIGNAL TRANSDUCTION HISTIDINE KINASE J"/>
    <property type="match status" value="1"/>
</dbReference>
<dbReference type="PRINTS" id="PR00344">
    <property type="entry name" value="BCTRLSENSOR"/>
</dbReference>
<dbReference type="NCBIfam" id="TIGR00229">
    <property type="entry name" value="sensory_box"/>
    <property type="match status" value="3"/>
</dbReference>
<keyword evidence="11" id="KW-1133">Transmembrane helix</keyword>
<dbReference type="FunFam" id="3.30.565.10:FF:000010">
    <property type="entry name" value="Sensor histidine kinase RcsC"/>
    <property type="match status" value="1"/>
</dbReference>
<dbReference type="Pfam" id="PF01590">
    <property type="entry name" value="GAF"/>
    <property type="match status" value="1"/>
</dbReference>
<dbReference type="InterPro" id="IPR003594">
    <property type="entry name" value="HATPase_dom"/>
</dbReference>
<dbReference type="EC" id="2.7.13.3" evidence="3"/>
<dbReference type="CDD" id="cd16922">
    <property type="entry name" value="HATPase_EvgS-ArcB-TorS-like"/>
    <property type="match status" value="1"/>
</dbReference>
<keyword evidence="9" id="KW-0418">Kinase</keyword>
<evidence type="ECO:0000256" key="8">
    <source>
        <dbReference type="ARBA" id="ARBA00022741"/>
    </source>
</evidence>
<dbReference type="Gene3D" id="3.40.50.2300">
    <property type="match status" value="2"/>
</dbReference>
<gene>
    <name evidence="19" type="ORF">SAMN04488121_112105</name>
</gene>